<evidence type="ECO:0000313" key="14">
    <source>
        <dbReference type="Proteomes" id="UP001153714"/>
    </source>
</evidence>
<evidence type="ECO:0000256" key="2">
    <source>
        <dbReference type="ARBA" id="ARBA00004922"/>
    </source>
</evidence>
<organism evidence="13 14">
    <name type="scientific">Diatraea saccharalis</name>
    <name type="common">sugarcane borer</name>
    <dbReference type="NCBI Taxonomy" id="40085"/>
    <lineage>
        <taxon>Eukaryota</taxon>
        <taxon>Metazoa</taxon>
        <taxon>Ecdysozoa</taxon>
        <taxon>Arthropoda</taxon>
        <taxon>Hexapoda</taxon>
        <taxon>Insecta</taxon>
        <taxon>Pterygota</taxon>
        <taxon>Neoptera</taxon>
        <taxon>Endopterygota</taxon>
        <taxon>Lepidoptera</taxon>
        <taxon>Glossata</taxon>
        <taxon>Ditrysia</taxon>
        <taxon>Pyraloidea</taxon>
        <taxon>Crambidae</taxon>
        <taxon>Crambinae</taxon>
        <taxon>Diatraea</taxon>
    </lineage>
</organism>
<dbReference type="InterPro" id="IPR003859">
    <property type="entry name" value="Galactosyl_T"/>
</dbReference>
<evidence type="ECO:0000256" key="3">
    <source>
        <dbReference type="ARBA" id="ARBA00005735"/>
    </source>
</evidence>
<evidence type="ECO:0000256" key="4">
    <source>
        <dbReference type="ARBA" id="ARBA00022676"/>
    </source>
</evidence>
<keyword evidence="7" id="KW-0735">Signal-anchor</keyword>
<keyword evidence="5" id="KW-0808">Transferase</keyword>
<evidence type="ECO:0000256" key="6">
    <source>
        <dbReference type="ARBA" id="ARBA00022692"/>
    </source>
</evidence>
<dbReference type="OrthoDB" id="10038994at2759"/>
<evidence type="ECO:0000256" key="9">
    <source>
        <dbReference type="ARBA" id="ARBA00023136"/>
    </source>
</evidence>
<dbReference type="Gene3D" id="3.90.550.10">
    <property type="entry name" value="Spore Coat Polysaccharide Biosynthesis Protein SpsA, Chain A"/>
    <property type="match status" value="1"/>
</dbReference>
<comment type="subcellular location">
    <subcellularLocation>
        <location evidence="1">Membrane</location>
        <topology evidence="1">Single-pass type II membrane protein</topology>
    </subcellularLocation>
</comment>
<dbReference type="GO" id="GO:0016020">
    <property type="term" value="C:membrane"/>
    <property type="evidence" value="ECO:0007669"/>
    <property type="project" value="UniProtKB-SubCell"/>
</dbReference>
<evidence type="ECO:0000256" key="1">
    <source>
        <dbReference type="ARBA" id="ARBA00004606"/>
    </source>
</evidence>
<reference evidence="13" key="1">
    <citation type="submission" date="2021-12" db="EMBL/GenBank/DDBJ databases">
        <authorList>
            <person name="King R."/>
        </authorList>
    </citation>
    <scope>NUCLEOTIDE SEQUENCE</scope>
</reference>
<dbReference type="PRINTS" id="PR02050">
    <property type="entry name" value="B14GALTRFASE"/>
</dbReference>
<accession>A0A9N9R2B8</accession>
<evidence type="ECO:0000313" key="13">
    <source>
        <dbReference type="EMBL" id="CAG9788595.1"/>
    </source>
</evidence>
<dbReference type="AlphaFoldDB" id="A0A9N9R2B8"/>
<evidence type="ECO:0000256" key="8">
    <source>
        <dbReference type="ARBA" id="ARBA00022989"/>
    </source>
</evidence>
<dbReference type="Pfam" id="PF13733">
    <property type="entry name" value="Glyco_transf_7N"/>
    <property type="match status" value="1"/>
</dbReference>
<keyword evidence="8" id="KW-1133">Transmembrane helix</keyword>
<dbReference type="GO" id="GO:0008378">
    <property type="term" value="F:galactosyltransferase activity"/>
    <property type="evidence" value="ECO:0007669"/>
    <property type="project" value="TreeGrafter"/>
</dbReference>
<proteinExistence type="inferred from homology"/>
<evidence type="ECO:0000259" key="11">
    <source>
        <dbReference type="Pfam" id="PF02709"/>
    </source>
</evidence>
<sequence>MGDSNNLPSGNYKFNKGALYNIGFIETQRFGTWDCLVFHDVDLIPLDERLLYTCPRNPIHMSPAVESNNFTLQYYTLFGGVTAMSPRHYLAVNGYSNYYWDWGGEDDDMFNRLVGARLSLSRLNSTIARFATLPHKPQLVNPNRYKKLAKARNRYKSEGLKTVQYRLITIFKKRLYTHILTDVNPFNYKH</sequence>
<reference evidence="13" key="2">
    <citation type="submission" date="2022-10" db="EMBL/GenBank/DDBJ databases">
        <authorList>
            <consortium name="ENA_rothamsted_submissions"/>
            <consortium name="culmorum"/>
            <person name="King R."/>
        </authorList>
    </citation>
    <scope>NUCLEOTIDE SEQUENCE</scope>
</reference>
<keyword evidence="6" id="KW-0812">Transmembrane</keyword>
<keyword evidence="10" id="KW-0325">Glycoprotein</keyword>
<dbReference type="InterPro" id="IPR029044">
    <property type="entry name" value="Nucleotide-diphossugar_trans"/>
</dbReference>
<dbReference type="SUPFAM" id="SSF53448">
    <property type="entry name" value="Nucleotide-diphospho-sugar transferases"/>
    <property type="match status" value="1"/>
</dbReference>
<dbReference type="GO" id="GO:0006688">
    <property type="term" value="P:glycosphingolipid biosynthetic process"/>
    <property type="evidence" value="ECO:0007669"/>
    <property type="project" value="TreeGrafter"/>
</dbReference>
<keyword evidence="9" id="KW-0472">Membrane</keyword>
<evidence type="ECO:0000256" key="10">
    <source>
        <dbReference type="ARBA" id="ARBA00023180"/>
    </source>
</evidence>
<dbReference type="PANTHER" id="PTHR19300">
    <property type="entry name" value="BETA-1,4-GALACTOSYLTRANSFERASE"/>
    <property type="match status" value="1"/>
</dbReference>
<protein>
    <submittedName>
        <fullName evidence="13">Uncharacterized protein</fullName>
    </submittedName>
</protein>
<dbReference type="EMBL" id="OU893333">
    <property type="protein sequence ID" value="CAG9788595.1"/>
    <property type="molecule type" value="Genomic_DNA"/>
</dbReference>
<dbReference type="InterPro" id="IPR027995">
    <property type="entry name" value="Galactosyl_T_N"/>
</dbReference>
<dbReference type="InterPro" id="IPR027791">
    <property type="entry name" value="Galactosyl_T_C"/>
</dbReference>
<evidence type="ECO:0000256" key="5">
    <source>
        <dbReference type="ARBA" id="ARBA00022679"/>
    </source>
</evidence>
<dbReference type="GO" id="GO:0005794">
    <property type="term" value="C:Golgi apparatus"/>
    <property type="evidence" value="ECO:0007669"/>
    <property type="project" value="TreeGrafter"/>
</dbReference>
<dbReference type="GO" id="GO:0033842">
    <property type="term" value="F:N-acetyl-beta-glucosaminyl-derivative 4-beta-N-acetylgalactosaminyltransferase activity"/>
    <property type="evidence" value="ECO:0007669"/>
    <property type="project" value="TreeGrafter"/>
</dbReference>
<comment type="similarity">
    <text evidence="3">Belongs to the glycosyltransferase 7 family.</text>
</comment>
<feature type="domain" description="Galactosyltransferase N-terminal" evidence="12">
    <location>
        <begin position="10"/>
        <end position="55"/>
    </location>
</feature>
<dbReference type="PANTHER" id="PTHR19300:SF57">
    <property type="entry name" value="BETA-1,4-N-ACETYLGALACTOSAMINYLTRANSFERASE"/>
    <property type="match status" value="1"/>
</dbReference>
<feature type="domain" description="Galactosyltransferase C-terminal" evidence="11">
    <location>
        <begin position="60"/>
        <end position="136"/>
    </location>
</feature>
<gene>
    <name evidence="13" type="ORF">DIATSA_LOCUS6392</name>
</gene>
<evidence type="ECO:0000256" key="7">
    <source>
        <dbReference type="ARBA" id="ARBA00022968"/>
    </source>
</evidence>
<dbReference type="Proteomes" id="UP001153714">
    <property type="component" value="Chromosome 2"/>
</dbReference>
<dbReference type="Pfam" id="PF02709">
    <property type="entry name" value="Glyco_transf_7C"/>
    <property type="match status" value="1"/>
</dbReference>
<keyword evidence="4" id="KW-0328">Glycosyltransferase</keyword>
<keyword evidence="14" id="KW-1185">Reference proteome</keyword>
<name>A0A9N9R2B8_9NEOP</name>
<evidence type="ECO:0000259" key="12">
    <source>
        <dbReference type="Pfam" id="PF13733"/>
    </source>
</evidence>
<dbReference type="GO" id="GO:0005975">
    <property type="term" value="P:carbohydrate metabolic process"/>
    <property type="evidence" value="ECO:0007669"/>
    <property type="project" value="InterPro"/>
</dbReference>
<comment type="pathway">
    <text evidence="2">Protein modification; protein glycosylation.</text>
</comment>